<gene>
    <name evidence="3" type="ORF">MET9862_03477</name>
</gene>
<accession>A0A509EFN8</accession>
<feature type="chain" id="PRO_5021449417" evidence="2">
    <location>
        <begin position="20"/>
        <end position="125"/>
    </location>
</feature>
<evidence type="ECO:0000256" key="2">
    <source>
        <dbReference type="SAM" id="SignalP"/>
    </source>
</evidence>
<keyword evidence="2" id="KW-0732">Signal</keyword>
<evidence type="ECO:0000313" key="3">
    <source>
        <dbReference type="EMBL" id="VUD72872.1"/>
    </source>
</evidence>
<protein>
    <submittedName>
        <fullName evidence="3">Uncharacterized protein</fullName>
    </submittedName>
</protein>
<name>A0A509EFN8_9HYPH</name>
<feature type="signal peptide" evidence="2">
    <location>
        <begin position="1"/>
        <end position="19"/>
    </location>
</feature>
<proteinExistence type="predicted"/>
<feature type="region of interest" description="Disordered" evidence="1">
    <location>
        <begin position="85"/>
        <end position="125"/>
    </location>
</feature>
<sequence>MRQLLAVAVLLGATVGAGATEIPKLHPGAFDGYSAATGRAKARPSKRKPHPAKAIDTRRYDDGLAAGKPDHLRLGYRNGAGLYVPPDYSTNPRGPRDGFGGPISEPSSSFGSAPTLFNGPLGTRR</sequence>
<organism evidence="3 4">
    <name type="scientific">Methylobacterium symbioticum</name>
    <dbReference type="NCBI Taxonomy" id="2584084"/>
    <lineage>
        <taxon>Bacteria</taxon>
        <taxon>Pseudomonadati</taxon>
        <taxon>Pseudomonadota</taxon>
        <taxon>Alphaproteobacteria</taxon>
        <taxon>Hyphomicrobiales</taxon>
        <taxon>Methylobacteriaceae</taxon>
        <taxon>Methylobacterium</taxon>
    </lineage>
</organism>
<dbReference type="Proteomes" id="UP000410984">
    <property type="component" value="Unassembled WGS sequence"/>
</dbReference>
<dbReference type="EMBL" id="CABFPH010000052">
    <property type="protein sequence ID" value="VUD72872.1"/>
    <property type="molecule type" value="Genomic_DNA"/>
</dbReference>
<keyword evidence="4" id="KW-1185">Reference proteome</keyword>
<dbReference type="AlphaFoldDB" id="A0A509EFN8"/>
<evidence type="ECO:0000256" key="1">
    <source>
        <dbReference type="SAM" id="MobiDB-lite"/>
    </source>
</evidence>
<reference evidence="3 4" key="1">
    <citation type="submission" date="2019-06" db="EMBL/GenBank/DDBJ databases">
        <authorList>
            <person name="Rodrigo-Torres L."/>
            <person name="Arahal R. D."/>
            <person name="Lucena T."/>
        </authorList>
    </citation>
    <scope>NUCLEOTIDE SEQUENCE [LARGE SCALE GENOMIC DNA]</scope>
    <source>
        <strain evidence="3 4">SB0023/3</strain>
    </source>
</reference>
<evidence type="ECO:0000313" key="4">
    <source>
        <dbReference type="Proteomes" id="UP000410984"/>
    </source>
</evidence>
<feature type="region of interest" description="Disordered" evidence="1">
    <location>
        <begin position="35"/>
        <end position="55"/>
    </location>
</feature>
<feature type="compositionally biased region" description="Basic residues" evidence="1">
    <location>
        <begin position="40"/>
        <end position="51"/>
    </location>
</feature>